<sequence>MNDNPLLTLAEVTAISGVCGMTLSRMEKRGQFPRRVRLSPGLIAWRRPDIEAWAADPEACRRQQVQSGA</sequence>
<dbReference type="InterPro" id="IPR009061">
    <property type="entry name" value="DNA-bd_dom_put_sf"/>
</dbReference>
<organism evidence="1 2">
    <name type="scientific">Bradyrhizobium jicamae</name>
    <dbReference type="NCBI Taxonomy" id="280332"/>
    <lineage>
        <taxon>Bacteria</taxon>
        <taxon>Pseudomonadati</taxon>
        <taxon>Pseudomonadota</taxon>
        <taxon>Alphaproteobacteria</taxon>
        <taxon>Hyphomicrobiales</taxon>
        <taxon>Nitrobacteraceae</taxon>
        <taxon>Bradyrhizobium</taxon>
    </lineage>
</organism>
<name>A0ABS5FWE1_9BRAD</name>
<dbReference type="SUPFAM" id="SSF46955">
    <property type="entry name" value="Putative DNA-binding domain"/>
    <property type="match status" value="1"/>
</dbReference>
<accession>A0ABS5FWE1</accession>
<dbReference type="InterPro" id="IPR010260">
    <property type="entry name" value="AlpA"/>
</dbReference>
<dbReference type="EMBL" id="JAFCJH010000069">
    <property type="protein sequence ID" value="MBR0801068.1"/>
    <property type="molecule type" value="Genomic_DNA"/>
</dbReference>
<comment type="caution">
    <text evidence="1">The sequence shown here is derived from an EMBL/GenBank/DDBJ whole genome shotgun (WGS) entry which is preliminary data.</text>
</comment>
<keyword evidence="2" id="KW-1185">Reference proteome</keyword>
<dbReference type="RefSeq" id="WP_212495212.1">
    <property type="nucleotide sequence ID" value="NZ_JAFCJH010000069.1"/>
</dbReference>
<evidence type="ECO:0000313" key="1">
    <source>
        <dbReference type="EMBL" id="MBR0801068.1"/>
    </source>
</evidence>
<dbReference type="Pfam" id="PF05930">
    <property type="entry name" value="Phage_AlpA"/>
    <property type="match status" value="1"/>
</dbReference>
<dbReference type="Proteomes" id="UP001315278">
    <property type="component" value="Unassembled WGS sequence"/>
</dbReference>
<proteinExistence type="predicted"/>
<gene>
    <name evidence="1" type="ORF">JQ615_37490</name>
</gene>
<evidence type="ECO:0000313" key="2">
    <source>
        <dbReference type="Proteomes" id="UP001315278"/>
    </source>
</evidence>
<protein>
    <submittedName>
        <fullName evidence="1">AlpA family phage regulatory protein</fullName>
    </submittedName>
</protein>
<reference evidence="2" key="1">
    <citation type="journal article" date="2021" name="ISME J.">
        <title>Evolutionary origin and ecological implication of a unique nif island in free-living Bradyrhizobium lineages.</title>
        <authorList>
            <person name="Tao J."/>
        </authorList>
    </citation>
    <scope>NUCLEOTIDE SEQUENCE [LARGE SCALE GENOMIC DNA]</scope>
    <source>
        <strain evidence="2">SZCCT0434</strain>
    </source>
</reference>